<keyword evidence="1" id="KW-0732">Signal</keyword>
<protein>
    <submittedName>
        <fullName evidence="2">Uncharacterized protein</fullName>
    </submittedName>
</protein>
<reference evidence="2 3" key="1">
    <citation type="submission" date="2024-10" db="EMBL/GenBank/DDBJ databases">
        <title>The Natural Products Discovery Center: Release of the First 8490 Sequenced Strains for Exploring Actinobacteria Biosynthetic Diversity.</title>
        <authorList>
            <person name="Kalkreuter E."/>
            <person name="Kautsar S.A."/>
            <person name="Yang D."/>
            <person name="Bader C.D."/>
            <person name="Teijaro C.N."/>
            <person name="Fluegel L."/>
            <person name="Davis C.M."/>
            <person name="Simpson J.R."/>
            <person name="Lauterbach L."/>
            <person name="Steele A.D."/>
            <person name="Gui C."/>
            <person name="Meng S."/>
            <person name="Li G."/>
            <person name="Viehrig K."/>
            <person name="Ye F."/>
            <person name="Su P."/>
            <person name="Kiefer A.F."/>
            <person name="Nichols A."/>
            <person name="Cepeda A.J."/>
            <person name="Yan W."/>
            <person name="Fan B."/>
            <person name="Jiang Y."/>
            <person name="Adhikari A."/>
            <person name="Zheng C.-J."/>
            <person name="Schuster L."/>
            <person name="Cowan T.M."/>
            <person name="Smanski M.J."/>
            <person name="Chevrette M.G."/>
            <person name="De Carvalho L.P.S."/>
            <person name="Shen B."/>
        </authorList>
    </citation>
    <scope>NUCLEOTIDE SEQUENCE [LARGE SCALE GENOMIC DNA]</scope>
    <source>
        <strain evidence="2 3">NPDC020327</strain>
    </source>
</reference>
<feature type="signal peptide" evidence="1">
    <location>
        <begin position="1"/>
        <end position="26"/>
    </location>
</feature>
<evidence type="ECO:0000313" key="3">
    <source>
        <dbReference type="Proteomes" id="UP001611548"/>
    </source>
</evidence>
<name>A0ABW7UKA3_9ACTN</name>
<organism evidence="2 3">
    <name type="scientific">Streptomyces pathocidini</name>
    <dbReference type="NCBI Taxonomy" id="1650571"/>
    <lineage>
        <taxon>Bacteria</taxon>
        <taxon>Bacillati</taxon>
        <taxon>Actinomycetota</taxon>
        <taxon>Actinomycetes</taxon>
        <taxon>Kitasatosporales</taxon>
        <taxon>Streptomycetaceae</taxon>
        <taxon>Streptomyces</taxon>
    </lineage>
</organism>
<proteinExistence type="predicted"/>
<dbReference type="RefSeq" id="WP_157859211.1">
    <property type="nucleotide sequence ID" value="NZ_JBIRWE010000001.1"/>
</dbReference>
<gene>
    <name evidence="2" type="ORF">ACH429_02995</name>
</gene>
<feature type="chain" id="PRO_5045380847" evidence="1">
    <location>
        <begin position="27"/>
        <end position="139"/>
    </location>
</feature>
<keyword evidence="3" id="KW-1185">Reference proteome</keyword>
<sequence length="139" mass="15054">MNSRTLAMLAAGVMGAIAMSAAPAQAAPQSPSSDQQCRIEAFGRSVPVVCGRKWVNADWDRDGIRDEVFFVSPPNSYVYRISGGSNGPVRVSNGAAYTMDTYEIRPTGKHRIYAVTAGSTRIYSQLESGGWSAWEKYVP</sequence>
<accession>A0ABW7UKA3</accession>
<comment type="caution">
    <text evidence="2">The sequence shown here is derived from an EMBL/GenBank/DDBJ whole genome shotgun (WGS) entry which is preliminary data.</text>
</comment>
<evidence type="ECO:0000313" key="2">
    <source>
        <dbReference type="EMBL" id="MFI1963101.1"/>
    </source>
</evidence>
<dbReference type="EMBL" id="JBIRWE010000001">
    <property type="protein sequence ID" value="MFI1963101.1"/>
    <property type="molecule type" value="Genomic_DNA"/>
</dbReference>
<dbReference type="Proteomes" id="UP001611548">
    <property type="component" value="Unassembled WGS sequence"/>
</dbReference>
<evidence type="ECO:0000256" key="1">
    <source>
        <dbReference type="SAM" id="SignalP"/>
    </source>
</evidence>